<evidence type="ECO:0000256" key="9">
    <source>
        <dbReference type="PROSITE-ProRule" id="PRU00169"/>
    </source>
</evidence>
<dbReference type="SMART" id="SM00091">
    <property type="entry name" value="PAS"/>
    <property type="match status" value="1"/>
</dbReference>
<dbReference type="SUPFAM" id="SSF47384">
    <property type="entry name" value="Homodimeric domain of signal transducing histidine kinase"/>
    <property type="match status" value="1"/>
</dbReference>
<dbReference type="GO" id="GO:0000155">
    <property type="term" value="F:phosphorelay sensor kinase activity"/>
    <property type="evidence" value="ECO:0007669"/>
    <property type="project" value="InterPro"/>
</dbReference>
<dbReference type="PROSITE" id="PS50109">
    <property type="entry name" value="HIS_KIN"/>
    <property type="match status" value="1"/>
</dbReference>
<dbReference type="HOGENOM" id="CLU_000445_114_51_0"/>
<protein>
    <recommendedName>
        <fullName evidence="2">histidine kinase</fullName>
        <ecNumber evidence="2">2.7.13.3</ecNumber>
    </recommendedName>
</protein>
<sequence length="712" mass="76713">MCAVAAPFVLGTALRVRERVTAARVEAGRRALDVAGLVAARLDDRARDAGTVIADAFRGARLPDGATITILDAQGVVLGHGPRGEELVGRRMPNLAALPDAGRREAIEVVGSDGAPWLAAFATAPATGWRVRVAVPRRAADAAVRGEVARDVLLTAAALALALGLAAVVGRRVVGSLDSTFDEMAATIDARTAALRRIEQRYQLLFEACPLPLFLSEFATHRILAVNDAACAEYGYTREEFTHLTLLDLRPAEERLRFLAVSRALTEAQGFRERSSTGVWRHRHKDGSIAEVEVFTVITEFEGQPVRLSVSLDVTARRRAERALQESQDQLRRAQKMEALGRFAGGIAHDFNNLLTGILGYCDLALSDEGLPSETREDFSAIRDAAQRAAGLTGRILAFSRGRVMQPVALDVNDVVEGLQPMLGRMIGEHIRLESDLSPSAGTVLADSGQVEQVVLNLALNARDAMPDGGVLSISTSDVHVEHDDAHHPDVPPGRWTVLEVRDTGVGMDAETQTHIFEPFFTTKDRARGTGLGLATVYAIVQQGGGAVRVWSAPGAGSRFAVYLPRVDEPAEERRTPPAPQLAVGGDETILLVEDEEAVRAIARETLIRRGYRVITAADGPSAIEVARRHPEIDLLLTDVVMPGMSGRELAELLARDRHALKVLFMTGYTEDEVLHRGVSSDDVALLAKPFTPDTLCAEVRAVLDAEQPSAV</sequence>
<dbReference type="Gene3D" id="3.30.565.10">
    <property type="entry name" value="Histidine kinase-like ATPase, C-terminal domain"/>
    <property type="match status" value="1"/>
</dbReference>
<dbReference type="PATRIC" id="fig|861299.3.peg.2564"/>
<dbReference type="SMART" id="SM00387">
    <property type="entry name" value="HATPase_c"/>
    <property type="match status" value="1"/>
</dbReference>
<dbReference type="Pfam" id="PF00512">
    <property type="entry name" value="HisKA"/>
    <property type="match status" value="1"/>
</dbReference>
<dbReference type="CDD" id="cd00082">
    <property type="entry name" value="HisKA"/>
    <property type="match status" value="1"/>
</dbReference>
<dbReference type="PROSITE" id="PS50110">
    <property type="entry name" value="RESPONSE_REGULATORY"/>
    <property type="match status" value="1"/>
</dbReference>
<evidence type="ECO:0000256" key="8">
    <source>
        <dbReference type="ARBA" id="ARBA00023012"/>
    </source>
</evidence>
<dbReference type="PRINTS" id="PR00344">
    <property type="entry name" value="BCTRLSENSOR"/>
</dbReference>
<dbReference type="InterPro" id="IPR036097">
    <property type="entry name" value="HisK_dim/P_sf"/>
</dbReference>
<keyword evidence="6" id="KW-0418">Kinase</keyword>
<dbReference type="InterPro" id="IPR035965">
    <property type="entry name" value="PAS-like_dom_sf"/>
</dbReference>
<accession>W0RKT8</accession>
<gene>
    <name evidence="12" type="ORF">J421_2516</name>
</gene>
<dbReference type="SUPFAM" id="SSF52172">
    <property type="entry name" value="CheY-like"/>
    <property type="match status" value="1"/>
</dbReference>
<dbReference type="eggNOG" id="COG4191">
    <property type="taxonomic scope" value="Bacteria"/>
</dbReference>
<dbReference type="RefSeq" id="WP_025411528.1">
    <property type="nucleotide sequence ID" value="NZ_CP007128.1"/>
</dbReference>
<dbReference type="PANTHER" id="PTHR43065:SF46">
    <property type="entry name" value="C4-DICARBOXYLATE TRANSPORT SENSOR PROTEIN DCTB"/>
    <property type="match status" value="1"/>
</dbReference>
<feature type="domain" description="Histidine kinase" evidence="10">
    <location>
        <begin position="346"/>
        <end position="568"/>
    </location>
</feature>
<dbReference type="PANTHER" id="PTHR43065">
    <property type="entry name" value="SENSOR HISTIDINE KINASE"/>
    <property type="match status" value="1"/>
</dbReference>
<dbReference type="Proteomes" id="UP000019151">
    <property type="component" value="Chromosome"/>
</dbReference>
<dbReference type="SUPFAM" id="SSF55874">
    <property type="entry name" value="ATPase domain of HSP90 chaperone/DNA topoisomerase II/histidine kinase"/>
    <property type="match status" value="1"/>
</dbReference>
<reference evidence="12 13" key="1">
    <citation type="journal article" date="2014" name="Genome Announc.">
        <title>Genome Sequence and Methylome of Soil Bacterium Gemmatirosa kalamazoonensis KBS708T, a Member of the Rarely Cultivated Gemmatimonadetes Phylum.</title>
        <authorList>
            <person name="Debruyn J.M."/>
            <person name="Radosevich M."/>
            <person name="Wommack K.E."/>
            <person name="Polson S.W."/>
            <person name="Hauser L.J."/>
            <person name="Fawaz M.N."/>
            <person name="Korlach J."/>
            <person name="Tsai Y.C."/>
        </authorList>
    </citation>
    <scope>NUCLEOTIDE SEQUENCE [LARGE SCALE GENOMIC DNA]</scope>
    <source>
        <strain evidence="12 13">KBS708</strain>
    </source>
</reference>
<dbReference type="GO" id="GO:0006355">
    <property type="term" value="P:regulation of DNA-templated transcription"/>
    <property type="evidence" value="ECO:0007669"/>
    <property type="project" value="InterPro"/>
</dbReference>
<dbReference type="FunCoup" id="W0RKT8">
    <property type="interactions" value="186"/>
</dbReference>
<evidence type="ECO:0000256" key="5">
    <source>
        <dbReference type="ARBA" id="ARBA00022741"/>
    </source>
</evidence>
<evidence type="ECO:0000256" key="6">
    <source>
        <dbReference type="ARBA" id="ARBA00022777"/>
    </source>
</evidence>
<dbReference type="InterPro" id="IPR005467">
    <property type="entry name" value="His_kinase_dom"/>
</dbReference>
<evidence type="ECO:0000259" key="10">
    <source>
        <dbReference type="PROSITE" id="PS50109"/>
    </source>
</evidence>
<dbReference type="OrthoDB" id="9815750at2"/>
<dbReference type="InParanoid" id="W0RKT8"/>
<feature type="modified residue" description="4-aspartylphosphate" evidence="9">
    <location>
        <position position="639"/>
    </location>
</feature>
<keyword evidence="13" id="KW-1185">Reference proteome</keyword>
<dbReference type="STRING" id="861299.J421_2516"/>
<dbReference type="InterPro" id="IPR013767">
    <property type="entry name" value="PAS_fold"/>
</dbReference>
<dbReference type="InterPro" id="IPR003594">
    <property type="entry name" value="HATPase_dom"/>
</dbReference>
<evidence type="ECO:0000256" key="2">
    <source>
        <dbReference type="ARBA" id="ARBA00012438"/>
    </source>
</evidence>
<keyword evidence="3 9" id="KW-0597">Phosphoprotein</keyword>
<evidence type="ECO:0000256" key="4">
    <source>
        <dbReference type="ARBA" id="ARBA00022679"/>
    </source>
</evidence>
<dbReference type="Gene3D" id="3.40.50.2300">
    <property type="match status" value="1"/>
</dbReference>
<dbReference type="SMART" id="SM00448">
    <property type="entry name" value="REC"/>
    <property type="match status" value="1"/>
</dbReference>
<dbReference type="AlphaFoldDB" id="W0RKT8"/>
<keyword evidence="7" id="KW-0067">ATP-binding</keyword>
<dbReference type="Pfam" id="PF00072">
    <property type="entry name" value="Response_reg"/>
    <property type="match status" value="1"/>
</dbReference>
<keyword evidence="4" id="KW-0808">Transferase</keyword>
<dbReference type="CDD" id="cd00130">
    <property type="entry name" value="PAS"/>
    <property type="match status" value="1"/>
</dbReference>
<dbReference type="InterPro" id="IPR001789">
    <property type="entry name" value="Sig_transdc_resp-reg_receiver"/>
</dbReference>
<organism evidence="12 13">
    <name type="scientific">Gemmatirosa kalamazoonensis</name>
    <dbReference type="NCBI Taxonomy" id="861299"/>
    <lineage>
        <taxon>Bacteria</taxon>
        <taxon>Pseudomonadati</taxon>
        <taxon>Gemmatimonadota</taxon>
        <taxon>Gemmatimonadia</taxon>
        <taxon>Gemmatimonadales</taxon>
        <taxon>Gemmatimonadaceae</taxon>
        <taxon>Gemmatirosa</taxon>
    </lineage>
</organism>
<evidence type="ECO:0000313" key="13">
    <source>
        <dbReference type="Proteomes" id="UP000019151"/>
    </source>
</evidence>
<dbReference type="Gene3D" id="1.10.287.130">
    <property type="match status" value="1"/>
</dbReference>
<evidence type="ECO:0000256" key="1">
    <source>
        <dbReference type="ARBA" id="ARBA00000085"/>
    </source>
</evidence>
<dbReference type="InterPro" id="IPR036890">
    <property type="entry name" value="HATPase_C_sf"/>
</dbReference>
<dbReference type="Pfam" id="PF02518">
    <property type="entry name" value="HATPase_c"/>
    <property type="match status" value="1"/>
</dbReference>
<dbReference type="EC" id="2.7.13.3" evidence="2"/>
<keyword evidence="5" id="KW-0547">Nucleotide-binding</keyword>
<dbReference type="KEGG" id="gba:J421_2516"/>
<dbReference type="InterPro" id="IPR003661">
    <property type="entry name" value="HisK_dim/P_dom"/>
</dbReference>
<proteinExistence type="predicted"/>
<dbReference type="InterPro" id="IPR000014">
    <property type="entry name" value="PAS"/>
</dbReference>
<name>W0RKT8_9BACT</name>
<dbReference type="Pfam" id="PF00989">
    <property type="entry name" value="PAS"/>
    <property type="match status" value="1"/>
</dbReference>
<evidence type="ECO:0000256" key="7">
    <source>
        <dbReference type="ARBA" id="ARBA00022840"/>
    </source>
</evidence>
<dbReference type="GO" id="GO:0005524">
    <property type="term" value="F:ATP binding"/>
    <property type="evidence" value="ECO:0007669"/>
    <property type="project" value="UniProtKB-KW"/>
</dbReference>
<dbReference type="SUPFAM" id="SSF55785">
    <property type="entry name" value="PYP-like sensor domain (PAS domain)"/>
    <property type="match status" value="1"/>
</dbReference>
<evidence type="ECO:0000313" key="12">
    <source>
        <dbReference type="EMBL" id="AHG90053.1"/>
    </source>
</evidence>
<dbReference type="SMART" id="SM00388">
    <property type="entry name" value="HisKA"/>
    <property type="match status" value="1"/>
</dbReference>
<dbReference type="EMBL" id="CP007128">
    <property type="protein sequence ID" value="AHG90053.1"/>
    <property type="molecule type" value="Genomic_DNA"/>
</dbReference>
<evidence type="ECO:0000256" key="3">
    <source>
        <dbReference type="ARBA" id="ARBA00022553"/>
    </source>
</evidence>
<comment type="catalytic activity">
    <reaction evidence="1">
        <text>ATP + protein L-histidine = ADP + protein N-phospho-L-histidine.</text>
        <dbReference type="EC" id="2.7.13.3"/>
    </reaction>
</comment>
<keyword evidence="8" id="KW-0902">Two-component regulatory system</keyword>
<dbReference type="InterPro" id="IPR004358">
    <property type="entry name" value="Sig_transdc_His_kin-like_C"/>
</dbReference>
<dbReference type="NCBIfam" id="TIGR00229">
    <property type="entry name" value="sensory_box"/>
    <property type="match status" value="1"/>
</dbReference>
<dbReference type="CDD" id="cd18774">
    <property type="entry name" value="PDC2_HK_sensor"/>
    <property type="match status" value="1"/>
</dbReference>
<dbReference type="Gene3D" id="3.30.450.20">
    <property type="entry name" value="PAS domain"/>
    <property type="match status" value="1"/>
</dbReference>
<feature type="domain" description="Response regulatory" evidence="11">
    <location>
        <begin position="589"/>
        <end position="704"/>
    </location>
</feature>
<dbReference type="InterPro" id="IPR011006">
    <property type="entry name" value="CheY-like_superfamily"/>
</dbReference>
<evidence type="ECO:0000259" key="11">
    <source>
        <dbReference type="PROSITE" id="PS50110"/>
    </source>
</evidence>